<evidence type="ECO:0000256" key="2">
    <source>
        <dbReference type="SAM" id="Phobius"/>
    </source>
</evidence>
<sequence>MHWHTRTALRPGVRGMEATGSISCELVVVQLGYNDRALTRQMITYMVYFGVTLYRFFVQDRNTRSSWRTERDTVGQQLLPVVFFAEREETVLHVLSECRKMADDRPRGGPISPRKKSSGAEIELP</sequence>
<gene>
    <name evidence="3" type="ORF">PoB_005206100</name>
</gene>
<feature type="region of interest" description="Disordered" evidence="1">
    <location>
        <begin position="102"/>
        <end position="125"/>
    </location>
</feature>
<evidence type="ECO:0000313" key="3">
    <source>
        <dbReference type="EMBL" id="GFO25556.1"/>
    </source>
</evidence>
<organism evidence="3 4">
    <name type="scientific">Plakobranchus ocellatus</name>
    <dbReference type="NCBI Taxonomy" id="259542"/>
    <lineage>
        <taxon>Eukaryota</taxon>
        <taxon>Metazoa</taxon>
        <taxon>Spiralia</taxon>
        <taxon>Lophotrochozoa</taxon>
        <taxon>Mollusca</taxon>
        <taxon>Gastropoda</taxon>
        <taxon>Heterobranchia</taxon>
        <taxon>Euthyneura</taxon>
        <taxon>Panpulmonata</taxon>
        <taxon>Sacoglossa</taxon>
        <taxon>Placobranchoidea</taxon>
        <taxon>Plakobranchidae</taxon>
        <taxon>Plakobranchus</taxon>
    </lineage>
</organism>
<reference evidence="3 4" key="1">
    <citation type="journal article" date="2021" name="Elife">
        <title>Chloroplast acquisition without the gene transfer in kleptoplastic sea slugs, Plakobranchus ocellatus.</title>
        <authorList>
            <person name="Maeda T."/>
            <person name="Takahashi S."/>
            <person name="Yoshida T."/>
            <person name="Shimamura S."/>
            <person name="Takaki Y."/>
            <person name="Nagai Y."/>
            <person name="Toyoda A."/>
            <person name="Suzuki Y."/>
            <person name="Arimoto A."/>
            <person name="Ishii H."/>
            <person name="Satoh N."/>
            <person name="Nishiyama T."/>
            <person name="Hasebe M."/>
            <person name="Maruyama T."/>
            <person name="Minagawa J."/>
            <person name="Obokata J."/>
            <person name="Shigenobu S."/>
        </authorList>
    </citation>
    <scope>NUCLEOTIDE SEQUENCE [LARGE SCALE GENOMIC DNA]</scope>
</reference>
<dbReference type="AlphaFoldDB" id="A0AAV4BQN4"/>
<keyword evidence="2" id="KW-0472">Membrane</keyword>
<protein>
    <submittedName>
        <fullName evidence="3">Uncharacterized protein</fullName>
    </submittedName>
</protein>
<evidence type="ECO:0000256" key="1">
    <source>
        <dbReference type="SAM" id="MobiDB-lite"/>
    </source>
</evidence>
<feature type="transmembrane region" description="Helical" evidence="2">
    <location>
        <begin position="42"/>
        <end position="58"/>
    </location>
</feature>
<dbReference type="EMBL" id="BLXT01005762">
    <property type="protein sequence ID" value="GFO25556.1"/>
    <property type="molecule type" value="Genomic_DNA"/>
</dbReference>
<dbReference type="Proteomes" id="UP000735302">
    <property type="component" value="Unassembled WGS sequence"/>
</dbReference>
<proteinExistence type="predicted"/>
<keyword evidence="2" id="KW-1133">Transmembrane helix</keyword>
<keyword evidence="4" id="KW-1185">Reference proteome</keyword>
<name>A0AAV4BQN4_9GAST</name>
<comment type="caution">
    <text evidence="3">The sequence shown here is derived from an EMBL/GenBank/DDBJ whole genome shotgun (WGS) entry which is preliminary data.</text>
</comment>
<accession>A0AAV4BQN4</accession>
<evidence type="ECO:0000313" key="4">
    <source>
        <dbReference type="Proteomes" id="UP000735302"/>
    </source>
</evidence>
<keyword evidence="2" id="KW-0812">Transmembrane</keyword>